<accession>A0ABU4XGU6</accession>
<dbReference type="GO" id="GO:0032259">
    <property type="term" value="P:methylation"/>
    <property type="evidence" value="ECO:0007669"/>
    <property type="project" value="UniProtKB-KW"/>
</dbReference>
<dbReference type="Proteomes" id="UP001271780">
    <property type="component" value="Unassembled WGS sequence"/>
</dbReference>
<keyword evidence="3" id="KW-0489">Methyltransferase</keyword>
<evidence type="ECO:0000313" key="3">
    <source>
        <dbReference type="EMBL" id="MDX8473466.1"/>
    </source>
</evidence>
<keyword evidence="1 3" id="KW-0808">Transferase</keyword>
<dbReference type="InterPro" id="IPR041698">
    <property type="entry name" value="Methyltransf_25"/>
</dbReference>
<dbReference type="CDD" id="cd02440">
    <property type="entry name" value="AdoMet_MTases"/>
    <property type="match status" value="1"/>
</dbReference>
<dbReference type="InterPro" id="IPR029063">
    <property type="entry name" value="SAM-dependent_MTases_sf"/>
</dbReference>
<sequence>MNARYDFGRNWSELAARFEQEHLDRACEDLHRLVGDVKDKTFLDIGCGSGLHSAAALRLGAAKVQALDYDTGCVETTRAVLSRFAPEAEWSVERADILDEGSLPSGTFDIVYSWGVLHHTGDMWAAIRNAAGFVGRGGRFGLAIYLKTPLCGLWTVEKRLYSSHRWLRAPVKALFVPAYILARTLRHRDPISFVKNYRARRGMEFLADVDDWLGGYPYQSTSADELETTVEKLGFRTKQRFNVTPGIGLFGTGCGEWCFERIDL</sequence>
<evidence type="ECO:0000313" key="4">
    <source>
        <dbReference type="Proteomes" id="UP001271780"/>
    </source>
</evidence>
<comment type="caution">
    <text evidence="3">The sequence shown here is derived from an EMBL/GenBank/DDBJ whole genome shotgun (WGS) entry which is preliminary data.</text>
</comment>
<dbReference type="Gene3D" id="3.40.50.150">
    <property type="entry name" value="Vaccinia Virus protein VP39"/>
    <property type="match status" value="1"/>
</dbReference>
<evidence type="ECO:0000256" key="1">
    <source>
        <dbReference type="ARBA" id="ARBA00022679"/>
    </source>
</evidence>
<dbReference type="SUPFAM" id="SSF53335">
    <property type="entry name" value="S-adenosyl-L-methionine-dependent methyltransferases"/>
    <property type="match status" value="1"/>
</dbReference>
<keyword evidence="4" id="KW-1185">Reference proteome</keyword>
<organism evidence="3 4">
    <name type="scientific">Mesorhizobium dulcispinae</name>
    <dbReference type="NCBI Taxonomy" id="3072316"/>
    <lineage>
        <taxon>Bacteria</taxon>
        <taxon>Pseudomonadati</taxon>
        <taxon>Pseudomonadota</taxon>
        <taxon>Alphaproteobacteria</taxon>
        <taxon>Hyphomicrobiales</taxon>
        <taxon>Phyllobacteriaceae</taxon>
        <taxon>Mesorhizobium</taxon>
    </lineage>
</organism>
<dbReference type="RefSeq" id="WP_320316743.1">
    <property type="nucleotide sequence ID" value="NZ_JAVIIX010000006.1"/>
</dbReference>
<dbReference type="Pfam" id="PF13649">
    <property type="entry name" value="Methyltransf_25"/>
    <property type="match status" value="1"/>
</dbReference>
<dbReference type="GO" id="GO:0008168">
    <property type="term" value="F:methyltransferase activity"/>
    <property type="evidence" value="ECO:0007669"/>
    <property type="project" value="UniProtKB-KW"/>
</dbReference>
<protein>
    <submittedName>
        <fullName evidence="3">Class I SAM-dependent methyltransferase</fullName>
        <ecNumber evidence="3">2.1.-.-</ecNumber>
    </submittedName>
</protein>
<proteinExistence type="predicted"/>
<dbReference type="EMBL" id="JAVIIZ010000008">
    <property type="protein sequence ID" value="MDX8473466.1"/>
    <property type="molecule type" value="Genomic_DNA"/>
</dbReference>
<reference evidence="3 4" key="1">
    <citation type="submission" date="2023-08" db="EMBL/GenBank/DDBJ databases">
        <title>Implementing the SeqCode for naming new Mesorhizobium species isolated from Vachellia karroo root nodules.</title>
        <authorList>
            <person name="Van Lill M."/>
        </authorList>
    </citation>
    <scope>NUCLEOTIDE SEQUENCE [LARGE SCALE GENOMIC DNA]</scope>
    <source>
        <strain evidence="3 4">VK23A</strain>
    </source>
</reference>
<feature type="domain" description="Methyltransferase" evidence="2">
    <location>
        <begin position="43"/>
        <end position="138"/>
    </location>
</feature>
<dbReference type="PANTHER" id="PTHR43861">
    <property type="entry name" value="TRANS-ACONITATE 2-METHYLTRANSFERASE-RELATED"/>
    <property type="match status" value="1"/>
</dbReference>
<name>A0ABU4XGU6_9HYPH</name>
<gene>
    <name evidence="3" type="ORF">RFM27_15410</name>
</gene>
<dbReference type="EC" id="2.1.-.-" evidence="3"/>
<evidence type="ECO:0000259" key="2">
    <source>
        <dbReference type="Pfam" id="PF13649"/>
    </source>
</evidence>